<reference evidence="1" key="1">
    <citation type="submission" date="2014-09" db="EMBL/GenBank/DDBJ databases">
        <authorList>
            <person name="Magalhaes I.L.F."/>
            <person name="Oliveira U."/>
            <person name="Santos F.R."/>
            <person name="Vidigal T.H.D.A."/>
            <person name="Brescovit A.D."/>
            <person name="Santos A.J."/>
        </authorList>
    </citation>
    <scope>NUCLEOTIDE SEQUENCE</scope>
    <source>
        <tissue evidence="1">Shoot tissue taken approximately 20 cm above the soil surface</tissue>
    </source>
</reference>
<sequence>MTTWLLQHQLQDILGLGELILPAELIDEHLVCYLPRAIPKMYSFHHQLVCSQATPGLLAGAQPMNNVVVGDCARA</sequence>
<evidence type="ECO:0000313" key="1">
    <source>
        <dbReference type="EMBL" id="JAD26226.1"/>
    </source>
</evidence>
<accession>A0A0A8YJH7</accession>
<protein>
    <submittedName>
        <fullName evidence="1">Uncharacterized protein</fullName>
    </submittedName>
</protein>
<dbReference type="EMBL" id="GBRH01271669">
    <property type="protein sequence ID" value="JAD26226.1"/>
    <property type="molecule type" value="Transcribed_RNA"/>
</dbReference>
<dbReference type="AlphaFoldDB" id="A0A0A8YJH7"/>
<name>A0A0A8YJH7_ARUDO</name>
<organism evidence="1">
    <name type="scientific">Arundo donax</name>
    <name type="common">Giant reed</name>
    <name type="synonym">Donax arundinaceus</name>
    <dbReference type="NCBI Taxonomy" id="35708"/>
    <lineage>
        <taxon>Eukaryota</taxon>
        <taxon>Viridiplantae</taxon>
        <taxon>Streptophyta</taxon>
        <taxon>Embryophyta</taxon>
        <taxon>Tracheophyta</taxon>
        <taxon>Spermatophyta</taxon>
        <taxon>Magnoliopsida</taxon>
        <taxon>Liliopsida</taxon>
        <taxon>Poales</taxon>
        <taxon>Poaceae</taxon>
        <taxon>PACMAD clade</taxon>
        <taxon>Arundinoideae</taxon>
        <taxon>Arundineae</taxon>
        <taxon>Arundo</taxon>
    </lineage>
</organism>
<reference evidence="1" key="2">
    <citation type="journal article" date="2015" name="Data Brief">
        <title>Shoot transcriptome of the giant reed, Arundo donax.</title>
        <authorList>
            <person name="Barrero R.A."/>
            <person name="Guerrero F.D."/>
            <person name="Moolhuijzen P."/>
            <person name="Goolsby J.A."/>
            <person name="Tidwell J."/>
            <person name="Bellgard S.E."/>
            <person name="Bellgard M.I."/>
        </authorList>
    </citation>
    <scope>NUCLEOTIDE SEQUENCE</scope>
    <source>
        <tissue evidence="1">Shoot tissue taken approximately 20 cm above the soil surface</tissue>
    </source>
</reference>
<proteinExistence type="predicted"/>